<evidence type="ECO:0000256" key="1">
    <source>
        <dbReference type="SAM" id="MobiDB-lite"/>
    </source>
</evidence>
<dbReference type="RefSeq" id="WP_093362317.1">
    <property type="nucleotide sequence ID" value="NZ_FOLG01000014.1"/>
</dbReference>
<dbReference type="EMBL" id="FOLG01000014">
    <property type="protein sequence ID" value="SFD07197.1"/>
    <property type="molecule type" value="Genomic_DNA"/>
</dbReference>
<protein>
    <submittedName>
        <fullName evidence="2">Uncharacterized protein</fullName>
    </submittedName>
</protein>
<feature type="region of interest" description="Disordered" evidence="1">
    <location>
        <begin position="39"/>
        <end position="59"/>
    </location>
</feature>
<organism evidence="2 3">
    <name type="scientific">Tropicimonas isoalkanivorans</name>
    <dbReference type="NCBI Taxonomy" id="441112"/>
    <lineage>
        <taxon>Bacteria</taxon>
        <taxon>Pseudomonadati</taxon>
        <taxon>Pseudomonadota</taxon>
        <taxon>Alphaproteobacteria</taxon>
        <taxon>Rhodobacterales</taxon>
        <taxon>Roseobacteraceae</taxon>
        <taxon>Tropicimonas</taxon>
    </lineage>
</organism>
<gene>
    <name evidence="2" type="ORF">SAMN04488094_114109</name>
</gene>
<dbReference type="Proteomes" id="UP000198728">
    <property type="component" value="Unassembled WGS sequence"/>
</dbReference>
<evidence type="ECO:0000313" key="3">
    <source>
        <dbReference type="Proteomes" id="UP000198728"/>
    </source>
</evidence>
<sequence length="59" mass="6320">MFPHDEISELHAALTRAKAMGFEKTAEAMMTVLTDMLATNGESDTTQPLLPAGDLENGV</sequence>
<accession>A0A1I1PBH5</accession>
<reference evidence="2 3" key="1">
    <citation type="submission" date="2016-10" db="EMBL/GenBank/DDBJ databases">
        <authorList>
            <person name="de Groot N.N."/>
        </authorList>
    </citation>
    <scope>NUCLEOTIDE SEQUENCE [LARGE SCALE GENOMIC DNA]</scope>
    <source>
        <strain evidence="2 3">DSM 19548</strain>
    </source>
</reference>
<name>A0A1I1PBH5_9RHOB</name>
<keyword evidence="3" id="KW-1185">Reference proteome</keyword>
<evidence type="ECO:0000313" key="2">
    <source>
        <dbReference type="EMBL" id="SFD07197.1"/>
    </source>
</evidence>
<proteinExistence type="predicted"/>
<dbReference type="AlphaFoldDB" id="A0A1I1PBH5"/>